<evidence type="ECO:0000313" key="3">
    <source>
        <dbReference type="Proteomes" id="UP001598138"/>
    </source>
</evidence>
<dbReference type="Pfam" id="PF03203">
    <property type="entry name" value="MerC"/>
    <property type="match status" value="1"/>
</dbReference>
<feature type="transmembrane region" description="Helical" evidence="1">
    <location>
        <begin position="80"/>
        <end position="97"/>
    </location>
</feature>
<evidence type="ECO:0000313" key="2">
    <source>
        <dbReference type="EMBL" id="MFD3394986.1"/>
    </source>
</evidence>
<name>A0ABW6DDL2_9BACT</name>
<sequence length="133" mass="15053">MSKRKPVKQFMPLEKLGLFLSFACAIHCLAMPFVLFFAPYFIGTYAFGPVVEWVLVASSFALAAYLLIADYLLHRNVWPLVFLGIGLFIKLIDIFIGQQSDEWIFGSLLGVSVAYAYWINFKHKSACTCKIKS</sequence>
<dbReference type="Proteomes" id="UP001598138">
    <property type="component" value="Unassembled WGS sequence"/>
</dbReference>
<dbReference type="InterPro" id="IPR004891">
    <property type="entry name" value="Mercury-R_MerC"/>
</dbReference>
<feature type="transmembrane region" description="Helical" evidence="1">
    <location>
        <begin position="53"/>
        <end position="73"/>
    </location>
</feature>
<feature type="transmembrane region" description="Helical" evidence="1">
    <location>
        <begin position="16"/>
        <end position="41"/>
    </location>
</feature>
<keyword evidence="1" id="KW-0472">Membrane</keyword>
<organism evidence="2 3">
    <name type="scientific">Aquirufa avitistagni</name>
    <dbReference type="NCBI Taxonomy" id="3104728"/>
    <lineage>
        <taxon>Bacteria</taxon>
        <taxon>Pseudomonadati</taxon>
        <taxon>Bacteroidota</taxon>
        <taxon>Cytophagia</taxon>
        <taxon>Cytophagales</taxon>
        <taxon>Flectobacillaceae</taxon>
        <taxon>Aquirufa</taxon>
    </lineage>
</organism>
<proteinExistence type="predicted"/>
<comment type="caution">
    <text evidence="2">The sequence shown here is derived from an EMBL/GenBank/DDBJ whole genome shotgun (WGS) entry which is preliminary data.</text>
</comment>
<feature type="transmembrane region" description="Helical" evidence="1">
    <location>
        <begin position="103"/>
        <end position="121"/>
    </location>
</feature>
<keyword evidence="3" id="KW-1185">Reference proteome</keyword>
<keyword evidence="1" id="KW-0812">Transmembrane</keyword>
<dbReference type="RefSeq" id="WP_377983857.1">
    <property type="nucleotide sequence ID" value="NZ_JBBKXZ010000003.1"/>
</dbReference>
<reference evidence="2 3" key="1">
    <citation type="submission" date="2024-03" db="EMBL/GenBank/DDBJ databases">
        <title>Aquirufa genome sequencing.</title>
        <authorList>
            <person name="Pitt A."/>
            <person name="Hahn M.W."/>
        </authorList>
    </citation>
    <scope>NUCLEOTIDE SEQUENCE [LARGE SCALE GENOMIC DNA]</scope>
    <source>
        <strain evidence="2 3">OSTEICH-129V</strain>
    </source>
</reference>
<protein>
    <submittedName>
        <fullName evidence="2">MerC domain-containing protein</fullName>
    </submittedName>
</protein>
<evidence type="ECO:0000256" key="1">
    <source>
        <dbReference type="SAM" id="Phobius"/>
    </source>
</evidence>
<accession>A0ABW6DDL2</accession>
<keyword evidence="1" id="KW-1133">Transmembrane helix</keyword>
<gene>
    <name evidence="2" type="ORF">U0R10_10165</name>
</gene>
<dbReference type="EMBL" id="JBBKXZ010000003">
    <property type="protein sequence ID" value="MFD3394986.1"/>
    <property type="molecule type" value="Genomic_DNA"/>
</dbReference>